<dbReference type="InterPro" id="IPR002889">
    <property type="entry name" value="WSC_carb-bd"/>
</dbReference>
<sequence>MASTPAGYTSLGCYADSATRLLTRPSTEDIAITIDVCEAYCSNTNTNSSNQFYPIFGVEDGSQCFCGKGYTRSIDGQQIEDACTESCSGNQAEMCGAVWFINIYSYTATTISAGVTLWPTSSGTISSTAPVATVTTTATQGPTATGAISTVASPNTSPAVIALGVIAGLLALALLGILGSLFLRARKRRPVTQIGPPEFQNSYESKYTAGSLSHIRFSELGQAEVPYELSER</sequence>
<comment type="subcellular location">
    <subcellularLocation>
        <location evidence="1">Membrane</location>
        <topology evidence="1">Single-pass membrane protein</topology>
    </subcellularLocation>
</comment>
<evidence type="ECO:0000256" key="1">
    <source>
        <dbReference type="ARBA" id="ARBA00004167"/>
    </source>
</evidence>
<keyword evidence="5 7" id="KW-0472">Membrane</keyword>
<name>A0A8H4RMT9_9HELO</name>
<dbReference type="OrthoDB" id="5985073at2759"/>
<dbReference type="EMBL" id="JAAMPI010000426">
    <property type="protein sequence ID" value="KAF4631614.1"/>
    <property type="molecule type" value="Genomic_DNA"/>
</dbReference>
<feature type="domain" description="WSC" evidence="8">
    <location>
        <begin position="7"/>
        <end position="107"/>
    </location>
</feature>
<evidence type="ECO:0000259" key="8">
    <source>
        <dbReference type="PROSITE" id="PS51212"/>
    </source>
</evidence>
<dbReference type="AlphaFoldDB" id="A0A8H4RMT9"/>
<protein>
    <recommendedName>
        <fullName evidence="8">WSC domain-containing protein</fullName>
    </recommendedName>
</protein>
<keyword evidence="4 7" id="KW-1133">Transmembrane helix</keyword>
<keyword evidence="3" id="KW-0732">Signal</keyword>
<evidence type="ECO:0000256" key="3">
    <source>
        <dbReference type="ARBA" id="ARBA00022729"/>
    </source>
</evidence>
<evidence type="ECO:0000256" key="6">
    <source>
        <dbReference type="ARBA" id="ARBA00023180"/>
    </source>
</evidence>
<accession>A0A8H4RMT9</accession>
<evidence type="ECO:0000256" key="2">
    <source>
        <dbReference type="ARBA" id="ARBA00022692"/>
    </source>
</evidence>
<reference evidence="9 10" key="1">
    <citation type="submission" date="2020-03" db="EMBL/GenBank/DDBJ databases">
        <title>Draft Genome Sequence of Cudoniella acicularis.</title>
        <authorList>
            <person name="Buettner E."/>
            <person name="Kellner H."/>
        </authorList>
    </citation>
    <scope>NUCLEOTIDE SEQUENCE [LARGE SCALE GENOMIC DNA]</scope>
    <source>
        <strain evidence="9 10">DSM 108380</strain>
    </source>
</reference>
<dbReference type="PROSITE" id="PS51212">
    <property type="entry name" value="WSC"/>
    <property type="match status" value="1"/>
</dbReference>
<dbReference type="PANTHER" id="PTHR24269:SF16">
    <property type="entry name" value="PROTEIN SLG1"/>
    <property type="match status" value="1"/>
</dbReference>
<gene>
    <name evidence="9" type="ORF">G7Y89_g6516</name>
</gene>
<dbReference type="Pfam" id="PF01822">
    <property type="entry name" value="WSC"/>
    <property type="match status" value="1"/>
</dbReference>
<evidence type="ECO:0000313" key="10">
    <source>
        <dbReference type="Proteomes" id="UP000566819"/>
    </source>
</evidence>
<evidence type="ECO:0000256" key="7">
    <source>
        <dbReference type="SAM" id="Phobius"/>
    </source>
</evidence>
<feature type="transmembrane region" description="Helical" evidence="7">
    <location>
        <begin position="159"/>
        <end position="183"/>
    </location>
</feature>
<dbReference type="SMART" id="SM00321">
    <property type="entry name" value="WSC"/>
    <property type="match status" value="1"/>
</dbReference>
<dbReference type="Proteomes" id="UP000566819">
    <property type="component" value="Unassembled WGS sequence"/>
</dbReference>
<proteinExistence type="predicted"/>
<evidence type="ECO:0000313" key="9">
    <source>
        <dbReference type="EMBL" id="KAF4631614.1"/>
    </source>
</evidence>
<dbReference type="GO" id="GO:0005886">
    <property type="term" value="C:plasma membrane"/>
    <property type="evidence" value="ECO:0007669"/>
    <property type="project" value="TreeGrafter"/>
</dbReference>
<evidence type="ECO:0000256" key="4">
    <source>
        <dbReference type="ARBA" id="ARBA00022989"/>
    </source>
</evidence>
<keyword evidence="6" id="KW-0325">Glycoprotein</keyword>
<keyword evidence="10" id="KW-1185">Reference proteome</keyword>
<evidence type="ECO:0000256" key="5">
    <source>
        <dbReference type="ARBA" id="ARBA00023136"/>
    </source>
</evidence>
<comment type="caution">
    <text evidence="9">The sequence shown here is derived from an EMBL/GenBank/DDBJ whole genome shotgun (WGS) entry which is preliminary data.</text>
</comment>
<dbReference type="PANTHER" id="PTHR24269">
    <property type="entry name" value="KREMEN PROTEIN"/>
    <property type="match status" value="1"/>
</dbReference>
<dbReference type="InterPro" id="IPR051836">
    <property type="entry name" value="Kremen_rcpt"/>
</dbReference>
<keyword evidence="2 7" id="KW-0812">Transmembrane</keyword>
<organism evidence="9 10">
    <name type="scientific">Cudoniella acicularis</name>
    <dbReference type="NCBI Taxonomy" id="354080"/>
    <lineage>
        <taxon>Eukaryota</taxon>
        <taxon>Fungi</taxon>
        <taxon>Dikarya</taxon>
        <taxon>Ascomycota</taxon>
        <taxon>Pezizomycotina</taxon>
        <taxon>Leotiomycetes</taxon>
        <taxon>Helotiales</taxon>
        <taxon>Tricladiaceae</taxon>
        <taxon>Cudoniella</taxon>
    </lineage>
</organism>